<dbReference type="InterPro" id="IPR039248">
    <property type="entry name" value="Ptase_RsbX"/>
</dbReference>
<reference evidence="3" key="1">
    <citation type="submission" date="2016-07" db="EMBL/GenBank/DDBJ databases">
        <authorList>
            <person name="Florea S."/>
            <person name="Webb J.S."/>
            <person name="Jaromczyk J."/>
            <person name="Schardl C.L."/>
        </authorList>
    </citation>
    <scope>NUCLEOTIDE SEQUENCE [LARGE SCALE GENOMIC DNA]</scope>
    <source>
        <strain evidence="3">MV-1</strain>
    </source>
</reference>
<dbReference type="Pfam" id="PF07228">
    <property type="entry name" value="SpoIIE"/>
    <property type="match status" value="1"/>
</dbReference>
<dbReference type="STRING" id="28181.BEN30_17350"/>
<feature type="domain" description="PPM-type phosphatase" evidence="1">
    <location>
        <begin position="12"/>
        <end position="125"/>
    </location>
</feature>
<accession>A0A1E5Q315</accession>
<dbReference type="AlphaFoldDB" id="A0A1E5Q315"/>
<dbReference type="PANTHER" id="PTHR35801:SF1">
    <property type="entry name" value="PHOSPHOSERINE PHOSPHATASE RSBX"/>
    <property type="match status" value="1"/>
</dbReference>
<comment type="caution">
    <text evidence="2">The sequence shown here is derived from an EMBL/GenBank/DDBJ whole genome shotgun (WGS) entry which is preliminary data.</text>
</comment>
<evidence type="ECO:0000313" key="3">
    <source>
        <dbReference type="Proteomes" id="UP000095347"/>
    </source>
</evidence>
<dbReference type="Gene3D" id="3.60.40.10">
    <property type="entry name" value="PPM-type phosphatase domain"/>
    <property type="match status" value="1"/>
</dbReference>
<proteinExistence type="predicted"/>
<dbReference type="PANTHER" id="PTHR35801">
    <property type="entry name" value="PHOSPHOSERINE PHOSPHATASE RSBX"/>
    <property type="match status" value="1"/>
</dbReference>
<organism evidence="2 3">
    <name type="scientific">Magnetovibrio blakemorei</name>
    <dbReference type="NCBI Taxonomy" id="28181"/>
    <lineage>
        <taxon>Bacteria</taxon>
        <taxon>Pseudomonadati</taxon>
        <taxon>Pseudomonadota</taxon>
        <taxon>Alphaproteobacteria</taxon>
        <taxon>Rhodospirillales</taxon>
        <taxon>Magnetovibrionaceae</taxon>
        <taxon>Magnetovibrio</taxon>
    </lineage>
</organism>
<evidence type="ECO:0000259" key="1">
    <source>
        <dbReference type="Pfam" id="PF07228"/>
    </source>
</evidence>
<evidence type="ECO:0000313" key="2">
    <source>
        <dbReference type="EMBL" id="OEJ63803.1"/>
    </source>
</evidence>
<dbReference type="Proteomes" id="UP000095347">
    <property type="component" value="Unassembled WGS sequence"/>
</dbReference>
<dbReference type="InterPro" id="IPR036457">
    <property type="entry name" value="PPM-type-like_dom_sf"/>
</dbReference>
<name>A0A1E5Q315_9PROT</name>
<dbReference type="InterPro" id="IPR001932">
    <property type="entry name" value="PPM-type_phosphatase-like_dom"/>
</dbReference>
<sequence length="133" mass="14476">MKALFEGCDLALRKTRGCAMGVAIIDESRNELTFTGIGNIEARIVGSNGKALSSYPGIVGTGLRHVKSETLPFAKGDSVVLFTDGVKNRMPLSDYPMQAYREPRELAKAIIRDWGRETDDVGVIVCVREVGDD</sequence>
<protein>
    <recommendedName>
        <fullName evidence="1">PPM-type phosphatase domain-containing protein</fullName>
    </recommendedName>
</protein>
<dbReference type="EMBL" id="MCGG01000084">
    <property type="protein sequence ID" value="OEJ63803.1"/>
    <property type="molecule type" value="Genomic_DNA"/>
</dbReference>
<keyword evidence="3" id="KW-1185">Reference proteome</keyword>
<gene>
    <name evidence="2" type="ORF">BEN30_17350</name>
</gene>